<evidence type="ECO:0000259" key="4">
    <source>
        <dbReference type="Pfam" id="PF07804"/>
    </source>
</evidence>
<dbReference type="KEGG" id="sniv:SFSGTM_15190"/>
<proteinExistence type="inferred from homology"/>
<dbReference type="EMBL" id="AP021881">
    <property type="protein sequence ID" value="BBP00811.1"/>
    <property type="molecule type" value="Genomic_DNA"/>
</dbReference>
<dbReference type="PANTHER" id="PTHR37419:SF8">
    <property type="entry name" value="TOXIN YJJJ"/>
    <property type="match status" value="1"/>
</dbReference>
<evidence type="ECO:0000256" key="2">
    <source>
        <dbReference type="ARBA" id="ARBA00022679"/>
    </source>
</evidence>
<comment type="similarity">
    <text evidence="1">Belongs to the HipA Ser/Thr kinase family.</text>
</comment>
<dbReference type="Pfam" id="PF07804">
    <property type="entry name" value="HipA_C"/>
    <property type="match status" value="1"/>
</dbReference>
<dbReference type="Proteomes" id="UP000463939">
    <property type="component" value="Chromosome"/>
</dbReference>
<dbReference type="InterPro" id="IPR052028">
    <property type="entry name" value="HipA_Ser/Thr_kinase"/>
</dbReference>
<keyword evidence="7" id="KW-1185">Reference proteome</keyword>
<dbReference type="RefSeq" id="WP_162084676.1">
    <property type="nucleotide sequence ID" value="NZ_AP021881.1"/>
</dbReference>
<dbReference type="InterPro" id="IPR012893">
    <property type="entry name" value="HipA-like_C"/>
</dbReference>
<feature type="domain" description="HipA-like C-terminal" evidence="4">
    <location>
        <begin position="177"/>
        <end position="383"/>
    </location>
</feature>
<evidence type="ECO:0000256" key="3">
    <source>
        <dbReference type="ARBA" id="ARBA00022777"/>
    </source>
</evidence>
<evidence type="ECO:0000256" key="1">
    <source>
        <dbReference type="ARBA" id="ARBA00010164"/>
    </source>
</evidence>
<dbReference type="InterPro" id="IPR017508">
    <property type="entry name" value="HipA_N1"/>
</dbReference>
<gene>
    <name evidence="6" type="ORF">SFSGTM_15190</name>
</gene>
<name>A0A809RPQ0_9PROT</name>
<accession>A0A809RPQ0</accession>
<dbReference type="AlphaFoldDB" id="A0A809RPQ0"/>
<feature type="domain" description="HipA N-terminal subdomain 1" evidence="5">
    <location>
        <begin position="18"/>
        <end position="88"/>
    </location>
</feature>
<keyword evidence="2" id="KW-0808">Transferase</keyword>
<protein>
    <submittedName>
        <fullName evidence="6">Toxin HipA</fullName>
    </submittedName>
</protein>
<evidence type="ECO:0000313" key="6">
    <source>
        <dbReference type="EMBL" id="BBP00811.1"/>
    </source>
</evidence>
<dbReference type="GO" id="GO:0004674">
    <property type="term" value="F:protein serine/threonine kinase activity"/>
    <property type="evidence" value="ECO:0007669"/>
    <property type="project" value="TreeGrafter"/>
</dbReference>
<keyword evidence="3" id="KW-0418">Kinase</keyword>
<evidence type="ECO:0000313" key="7">
    <source>
        <dbReference type="Proteomes" id="UP000463939"/>
    </source>
</evidence>
<sequence>MNGKLEVWLDVDFIPEITRVGTLSHDKGQVRFAYDANWLKNPLKFIIDPNLSLDAAPFYPNPDTGNFGIFLDSSPDRWGQTLMKRRELLEAKDQGRAARTLYAWDFLVGVQDETRQGALRFRYEGEIEFLAGDKLSAPPITSLGELESIARELTNKRIDDLNALRKWISVLVAPGASLGGARPKANFVDNDGSLWIAKFPSRYDQINVAAWEMVTHTLAKNAGINVPSAKIMRFNSDHHTFCIKRFDRTESNRVFYASAMTMLKKIDSENSSYLDIAQSIQTHCAAENIASDLAQLFRRVAFNIAVSNRDDHLRNHGFILNKNGWSLAPAFDMNPNIDKAEHVLNIDDSDNRPDMNTVLSTSDFYGLKTERAEQIVDEVLGAVGMWHQAAQRVGLHKGEIELMESAFDLEQQQLLLPGHEQ</sequence>
<reference evidence="7" key="1">
    <citation type="submission" date="2019-11" db="EMBL/GenBank/DDBJ databases">
        <title>Isolation and characterization of a novel species in the genus Sulfuriferula.</title>
        <authorList>
            <person name="Mochizuki J."/>
            <person name="Kojima H."/>
            <person name="Fukui M."/>
        </authorList>
    </citation>
    <scope>NUCLEOTIDE SEQUENCE [LARGE SCALE GENOMIC DNA]</scope>
    <source>
        <strain evidence="7">SGTM</strain>
    </source>
</reference>
<dbReference type="Pfam" id="PF13657">
    <property type="entry name" value="Couple_hipA"/>
    <property type="match status" value="1"/>
</dbReference>
<dbReference type="Gene3D" id="1.10.1070.20">
    <property type="match status" value="1"/>
</dbReference>
<evidence type="ECO:0000259" key="5">
    <source>
        <dbReference type="Pfam" id="PF13657"/>
    </source>
</evidence>
<dbReference type="GO" id="GO:0005829">
    <property type="term" value="C:cytosol"/>
    <property type="evidence" value="ECO:0007669"/>
    <property type="project" value="TreeGrafter"/>
</dbReference>
<organism evidence="6 7">
    <name type="scientific">Sulfuriferula nivalis</name>
    <dbReference type="NCBI Taxonomy" id="2675298"/>
    <lineage>
        <taxon>Bacteria</taxon>
        <taxon>Pseudomonadati</taxon>
        <taxon>Pseudomonadota</taxon>
        <taxon>Betaproteobacteria</taxon>
        <taxon>Nitrosomonadales</taxon>
        <taxon>Sulfuricellaceae</taxon>
        <taxon>Sulfuriferula</taxon>
    </lineage>
</organism>
<dbReference type="PANTHER" id="PTHR37419">
    <property type="entry name" value="SERINE/THREONINE-PROTEIN KINASE TOXIN HIPA"/>
    <property type="match status" value="1"/>
</dbReference>